<dbReference type="PROSITE" id="PS50930">
    <property type="entry name" value="HTH_LYTTR"/>
    <property type="match status" value="1"/>
</dbReference>
<feature type="domain" description="Response regulatory" evidence="2">
    <location>
        <begin position="2"/>
        <end position="116"/>
    </location>
</feature>
<dbReference type="SMART" id="SM00850">
    <property type="entry name" value="LytTR"/>
    <property type="match status" value="1"/>
</dbReference>
<dbReference type="GO" id="GO:0003677">
    <property type="term" value="F:DNA binding"/>
    <property type="evidence" value="ECO:0007669"/>
    <property type="project" value="InterPro"/>
</dbReference>
<dbReference type="Pfam" id="PF04397">
    <property type="entry name" value="LytTR"/>
    <property type="match status" value="1"/>
</dbReference>
<dbReference type="GO" id="GO:0000156">
    <property type="term" value="F:phosphorelay response regulator activity"/>
    <property type="evidence" value="ECO:0007669"/>
    <property type="project" value="InterPro"/>
</dbReference>
<evidence type="ECO:0000313" key="5">
    <source>
        <dbReference type="Proteomes" id="UP000054099"/>
    </source>
</evidence>
<dbReference type="Pfam" id="PF00072">
    <property type="entry name" value="Response_reg"/>
    <property type="match status" value="1"/>
</dbReference>
<reference evidence="4 5" key="1">
    <citation type="journal article" date="2014" name="Antonie Van Leeuwenhoek">
        <title>Fictibacillus enclensis sp. nov., isolated from marine sediment.</title>
        <authorList>
            <person name="Dastager S.G."/>
            <person name="Mawlankar R."/>
            <person name="Srinivasan K."/>
            <person name="Tang S.K."/>
            <person name="Lee J.C."/>
            <person name="Ramana V.V."/>
            <person name="Shouche Y.S."/>
        </authorList>
    </citation>
    <scope>NUCLEOTIDE SEQUENCE [LARGE SCALE GENOMIC DNA]</scope>
    <source>
        <strain evidence="4 5">NIO-1003</strain>
    </source>
</reference>
<dbReference type="Gene3D" id="3.40.50.2300">
    <property type="match status" value="1"/>
</dbReference>
<dbReference type="SMART" id="SM00448">
    <property type="entry name" value="REC"/>
    <property type="match status" value="1"/>
</dbReference>
<comment type="caution">
    <text evidence="4">The sequence shown here is derived from an EMBL/GenBank/DDBJ whole genome shotgun (WGS) entry which is preliminary data.</text>
</comment>
<evidence type="ECO:0000313" key="4">
    <source>
        <dbReference type="EMBL" id="KSU82139.1"/>
    </source>
</evidence>
<accession>A0A0V8J5E0</accession>
<dbReference type="PROSITE" id="PS50110">
    <property type="entry name" value="RESPONSE_REGULATORY"/>
    <property type="match status" value="1"/>
</dbReference>
<dbReference type="SUPFAM" id="SSF52172">
    <property type="entry name" value="CheY-like"/>
    <property type="match status" value="1"/>
</dbReference>
<sequence>MKVLIAEDDASSRKLLKLFIDSLPDYHIAGEAKNGEELIQYAASEKPDIALVDIGMPLLNGMEAVKACKEFQPSMQVIFITGHDDYALEAFEVKAVDYIMKPIERNRLYGALDRAAQVIYSQGERVQPAKKDLKIKQQRNIIFIPLDDILFIERMDRKSVIHTKNKSYETNEPLASLEVALDSRFQASHRSYIINAEHLVRIEAAGQMYKAYFKDYGETAKISKHKVDELQRYKAL</sequence>
<dbReference type="CDD" id="cd17536">
    <property type="entry name" value="REC_YesN-like"/>
    <property type="match status" value="1"/>
</dbReference>
<dbReference type="InterPro" id="IPR046947">
    <property type="entry name" value="LytR-like"/>
</dbReference>
<feature type="domain" description="HTH LytTR-type" evidence="3">
    <location>
        <begin position="133"/>
        <end position="236"/>
    </location>
</feature>
<keyword evidence="1" id="KW-0597">Phosphoprotein</keyword>
<dbReference type="Gene3D" id="2.40.50.1020">
    <property type="entry name" value="LytTr DNA-binding domain"/>
    <property type="match status" value="1"/>
</dbReference>
<dbReference type="Proteomes" id="UP000054099">
    <property type="component" value="Unassembled WGS sequence"/>
</dbReference>
<dbReference type="InterPro" id="IPR011006">
    <property type="entry name" value="CheY-like_superfamily"/>
</dbReference>
<organism evidence="4 5">
    <name type="scientific">Fictibacillus enclensis</name>
    <dbReference type="NCBI Taxonomy" id="1017270"/>
    <lineage>
        <taxon>Bacteria</taxon>
        <taxon>Bacillati</taxon>
        <taxon>Bacillota</taxon>
        <taxon>Bacilli</taxon>
        <taxon>Bacillales</taxon>
        <taxon>Fictibacillaceae</taxon>
        <taxon>Fictibacillus</taxon>
    </lineage>
</organism>
<evidence type="ECO:0000259" key="3">
    <source>
        <dbReference type="PROSITE" id="PS50930"/>
    </source>
</evidence>
<gene>
    <name evidence="4" type="ORF">AS030_17900</name>
</gene>
<dbReference type="PANTHER" id="PTHR37299">
    <property type="entry name" value="TRANSCRIPTIONAL REGULATOR-RELATED"/>
    <property type="match status" value="1"/>
</dbReference>
<dbReference type="EMBL" id="LNQN01000005">
    <property type="protein sequence ID" value="KSU82139.1"/>
    <property type="molecule type" value="Genomic_DNA"/>
</dbReference>
<protein>
    <submittedName>
        <fullName evidence="4">LytTR family transcriptional regulator</fullName>
    </submittedName>
</protein>
<dbReference type="OrthoDB" id="3190595at2"/>
<feature type="modified residue" description="4-aspartylphosphate" evidence="1">
    <location>
        <position position="53"/>
    </location>
</feature>
<dbReference type="AlphaFoldDB" id="A0A0V8J5E0"/>
<dbReference type="PANTHER" id="PTHR37299:SF1">
    <property type="entry name" value="STAGE 0 SPORULATION PROTEIN A HOMOLOG"/>
    <property type="match status" value="1"/>
</dbReference>
<keyword evidence="5" id="KW-1185">Reference proteome</keyword>
<proteinExistence type="predicted"/>
<dbReference type="InterPro" id="IPR001789">
    <property type="entry name" value="Sig_transdc_resp-reg_receiver"/>
</dbReference>
<evidence type="ECO:0000256" key="1">
    <source>
        <dbReference type="PROSITE-ProRule" id="PRU00169"/>
    </source>
</evidence>
<evidence type="ECO:0000259" key="2">
    <source>
        <dbReference type="PROSITE" id="PS50110"/>
    </source>
</evidence>
<dbReference type="RefSeq" id="WP_061974140.1">
    <property type="nucleotide sequence ID" value="NZ_FMAV01000003.1"/>
</dbReference>
<dbReference type="InterPro" id="IPR007492">
    <property type="entry name" value="LytTR_DNA-bd_dom"/>
</dbReference>
<name>A0A0V8J5E0_9BACL</name>